<name>A0ABM3QQA5_SPIOL</name>
<evidence type="ECO:0000256" key="1">
    <source>
        <dbReference type="SAM" id="MobiDB-lite"/>
    </source>
</evidence>
<reference evidence="2" key="1">
    <citation type="journal article" date="2021" name="Nat. Commun.">
        <title>Genomic analyses provide insights into spinach domestication and the genetic basis of agronomic traits.</title>
        <authorList>
            <person name="Cai X."/>
            <person name="Sun X."/>
            <person name="Xu C."/>
            <person name="Sun H."/>
            <person name="Wang X."/>
            <person name="Ge C."/>
            <person name="Zhang Z."/>
            <person name="Wang Q."/>
            <person name="Fei Z."/>
            <person name="Jiao C."/>
            <person name="Wang Q."/>
        </authorList>
    </citation>
    <scope>NUCLEOTIDE SEQUENCE [LARGE SCALE GENOMIC DNA]</scope>
    <source>
        <strain evidence="2">cv. Varoflay</strain>
    </source>
</reference>
<evidence type="ECO:0000313" key="2">
    <source>
        <dbReference type="Proteomes" id="UP000813463"/>
    </source>
</evidence>
<feature type="region of interest" description="Disordered" evidence="1">
    <location>
        <begin position="181"/>
        <end position="299"/>
    </location>
</feature>
<feature type="region of interest" description="Disordered" evidence="1">
    <location>
        <begin position="1"/>
        <end position="54"/>
    </location>
</feature>
<feature type="compositionally biased region" description="Basic and acidic residues" evidence="1">
    <location>
        <begin position="238"/>
        <end position="299"/>
    </location>
</feature>
<sequence>MDIRDEVKLSRTKITFNRGKTQKKKNNQVESSTADAVLNPKPLNSVKPVTADESDSETLRMIDAEEHIPLAILQKRKQREPATASKVVDPILLKNINESYTEETVNDANPQPKNQKKSKITFTVKAPAEKVIDPVQTAPVQAAPVQAAVVQAAMVQEEDNDDGMHAARTRILRNVLKFSKHKKHIQHNNRRISMSPGRNEMASPEAIALKIKKQQQKKKEDFEMEKMREADIAEEEAERTRKQEDERKKKEENERLIKEAERKKKEEAEIKKKEEPERKKAEIERKKAEKEEADKKRKEVAEAKKLAAKEEAERKKLAIKELAERRKAEREAAKLAAEKKLNWQPKRRRLNWRLQGERRREQSRLKLKMNLHRKESILLIGSKRRKM</sequence>
<protein>
    <submittedName>
        <fullName evidence="3">Stress response protein NST1-like</fullName>
    </submittedName>
</protein>
<organism evidence="2 3">
    <name type="scientific">Spinacia oleracea</name>
    <name type="common">Spinach</name>
    <dbReference type="NCBI Taxonomy" id="3562"/>
    <lineage>
        <taxon>Eukaryota</taxon>
        <taxon>Viridiplantae</taxon>
        <taxon>Streptophyta</taxon>
        <taxon>Embryophyta</taxon>
        <taxon>Tracheophyta</taxon>
        <taxon>Spermatophyta</taxon>
        <taxon>Magnoliopsida</taxon>
        <taxon>eudicotyledons</taxon>
        <taxon>Gunneridae</taxon>
        <taxon>Pentapetalae</taxon>
        <taxon>Caryophyllales</taxon>
        <taxon>Chenopodiaceae</taxon>
        <taxon>Chenopodioideae</taxon>
        <taxon>Anserineae</taxon>
        <taxon>Spinacia</taxon>
    </lineage>
</organism>
<feature type="compositionally biased region" description="Basic and acidic residues" evidence="1">
    <location>
        <begin position="217"/>
        <end position="231"/>
    </location>
</feature>
<evidence type="ECO:0000313" key="3">
    <source>
        <dbReference type="RefSeq" id="XP_056685529.1"/>
    </source>
</evidence>
<dbReference type="Proteomes" id="UP000813463">
    <property type="component" value="Chromosome 5"/>
</dbReference>
<accession>A0ABM3QQA5</accession>
<gene>
    <name evidence="3" type="primary">LOC130461444</name>
</gene>
<dbReference type="GeneID" id="130461444"/>
<proteinExistence type="predicted"/>
<reference evidence="3" key="2">
    <citation type="submission" date="2025-08" db="UniProtKB">
        <authorList>
            <consortium name="RefSeq"/>
        </authorList>
    </citation>
    <scope>IDENTIFICATION</scope>
    <source>
        <tissue evidence="3">Leaf</tissue>
    </source>
</reference>
<feature type="compositionally biased region" description="Basic residues" evidence="1">
    <location>
        <begin position="181"/>
        <end position="190"/>
    </location>
</feature>
<keyword evidence="2" id="KW-1185">Reference proteome</keyword>
<dbReference type="RefSeq" id="XP_056685529.1">
    <property type="nucleotide sequence ID" value="XM_056829551.1"/>
</dbReference>